<proteinExistence type="predicted"/>
<evidence type="ECO:0000313" key="2">
    <source>
        <dbReference type="Proteomes" id="UP000191518"/>
    </source>
</evidence>
<organism evidence="1 2">
    <name type="scientific">Penicillium vulpinum</name>
    <dbReference type="NCBI Taxonomy" id="29845"/>
    <lineage>
        <taxon>Eukaryota</taxon>
        <taxon>Fungi</taxon>
        <taxon>Dikarya</taxon>
        <taxon>Ascomycota</taxon>
        <taxon>Pezizomycotina</taxon>
        <taxon>Eurotiomycetes</taxon>
        <taxon>Eurotiomycetidae</taxon>
        <taxon>Eurotiales</taxon>
        <taxon>Aspergillaceae</taxon>
        <taxon>Penicillium</taxon>
    </lineage>
</organism>
<name>A0A1V6S2R8_9EURO</name>
<gene>
    <name evidence="1" type="ORF">PENVUL_c011G02906</name>
</gene>
<keyword evidence="2" id="KW-1185">Reference proteome</keyword>
<evidence type="ECO:0000313" key="1">
    <source>
        <dbReference type="EMBL" id="OQE08029.1"/>
    </source>
</evidence>
<dbReference type="EMBL" id="MDYP01000011">
    <property type="protein sequence ID" value="OQE08029.1"/>
    <property type="molecule type" value="Genomic_DNA"/>
</dbReference>
<dbReference type="AlphaFoldDB" id="A0A1V6S2R8"/>
<comment type="caution">
    <text evidence="1">The sequence shown here is derived from an EMBL/GenBank/DDBJ whole genome shotgun (WGS) entry which is preliminary data.</text>
</comment>
<dbReference type="Proteomes" id="UP000191518">
    <property type="component" value="Unassembled WGS sequence"/>
</dbReference>
<accession>A0A1V6S2R8</accession>
<dbReference type="OrthoDB" id="4362623at2759"/>
<protein>
    <submittedName>
        <fullName evidence="1">Uncharacterized protein</fullName>
    </submittedName>
</protein>
<sequence length="179" mass="19626">MATKPDAALALNTPVSLKPRGIGQISLGEIALPESIIIYLIQDASTLQIMGELWRLGVAAKLSALYRAASRLEALAAVCTSNFAARMLLKSTNGPISDRDATALWIQTMPELPQSSEYWTVALSFLLSKEDRMAMRDALRFTAGLQAFKQSVQRARTWTGKEPFHGAGRQMVRNHVRGP</sequence>
<reference evidence="2" key="1">
    <citation type="journal article" date="2017" name="Nat. Microbiol.">
        <title>Global analysis of biosynthetic gene clusters reveals vast potential of secondary metabolite production in Penicillium species.</title>
        <authorList>
            <person name="Nielsen J.C."/>
            <person name="Grijseels S."/>
            <person name="Prigent S."/>
            <person name="Ji B."/>
            <person name="Dainat J."/>
            <person name="Nielsen K.F."/>
            <person name="Frisvad J.C."/>
            <person name="Workman M."/>
            <person name="Nielsen J."/>
        </authorList>
    </citation>
    <scope>NUCLEOTIDE SEQUENCE [LARGE SCALE GENOMIC DNA]</scope>
    <source>
        <strain evidence="2">IBT 29486</strain>
    </source>
</reference>